<dbReference type="RefSeq" id="WP_046366596.1">
    <property type="nucleotide sequence ID" value="NZ_LAUZ02000001.1"/>
</dbReference>
<dbReference type="GO" id="GO:0016787">
    <property type="term" value="F:hydrolase activity"/>
    <property type="evidence" value="ECO:0007669"/>
    <property type="project" value="UniProtKB-KW"/>
</dbReference>
<reference evidence="10 11" key="1">
    <citation type="journal article" date="2015" name="Genome Announc.">
        <title>Draft Genome Sequence of Mycobacterium obuense Strain UC1, Isolated from Patient Sputum.</title>
        <authorList>
            <person name="Greninger A.L."/>
            <person name="Cunningham G."/>
            <person name="Hsu E.D."/>
            <person name="Yu J.M."/>
            <person name="Chiu C.Y."/>
            <person name="Miller S."/>
        </authorList>
    </citation>
    <scope>NUCLEOTIDE SEQUENCE [LARGE SCALE GENOMIC DNA]</scope>
    <source>
        <strain evidence="10 11">UC1</strain>
    </source>
</reference>
<gene>
    <name evidence="10" type="ORF">WN67_29235</name>
</gene>
<accession>A0A0M2JNI2</accession>
<evidence type="ECO:0000313" key="10">
    <source>
        <dbReference type="EMBL" id="KKE98447.1"/>
    </source>
</evidence>
<dbReference type="Gene3D" id="3.30.2390.20">
    <property type="entry name" value="Type VII secretion system EccB, repeat 1 domain"/>
    <property type="match status" value="1"/>
</dbReference>
<keyword evidence="5" id="KW-0547">Nucleotide-binding</keyword>
<keyword evidence="11" id="KW-1185">Reference proteome</keyword>
<keyword evidence="3" id="KW-1003">Cell membrane</keyword>
<evidence type="ECO:0000256" key="2">
    <source>
        <dbReference type="ARBA" id="ARBA00008149"/>
    </source>
</evidence>
<protein>
    <submittedName>
        <fullName evidence="10">Type VII secretion protein</fullName>
    </submittedName>
</protein>
<evidence type="ECO:0000256" key="9">
    <source>
        <dbReference type="ARBA" id="ARBA00023136"/>
    </source>
</evidence>
<dbReference type="NCBIfam" id="TIGR03919">
    <property type="entry name" value="T7SS_EccB"/>
    <property type="match status" value="1"/>
</dbReference>
<evidence type="ECO:0000313" key="11">
    <source>
        <dbReference type="Proteomes" id="UP000034150"/>
    </source>
</evidence>
<evidence type="ECO:0000256" key="8">
    <source>
        <dbReference type="ARBA" id="ARBA00022989"/>
    </source>
</evidence>
<sequence>MRQPATRLQVSGHRFLMRRMTHALVRGDARMLDDPLRAQSLSLTAGALLVAAGVAVCAVIAAFRPAADIGDASVVVVRETGTFYVRVDDTLHPVSNLASARLITGSSEPPRAVSQSAVDGQKRGASMGIPAAPQNLSSSPAAESALVCDEGARTTVIVGAPAPAVTVPQQALLVTPRGANPALTYLLNSGHKARVDLRHPAVVRALRLDGVAALPISQAVLAALPEAPAIEAPRIPDRGAPGPGPLREHPVGTVVAVSDAQFVVLRGGLQRIGEVAADLIRYTDGRASATVPVVPPDILGTVPVVDSLPVTTYPEHAGTRRARVVCARWLPRTDDAGAQSAVVVTDTTPPPGAALAQADGDGPAVDAVALSGGALLVRSVALGGSDSNGEAGPLFLLSDSGVLFGVENADAARRLGFSLPGSPIPWVFLAGLPRGPELSVRAASVGRDVILAGP</sequence>
<evidence type="ECO:0000256" key="1">
    <source>
        <dbReference type="ARBA" id="ARBA00004162"/>
    </source>
</evidence>
<dbReference type="InterPro" id="IPR007795">
    <property type="entry name" value="T7SS_EccB"/>
</dbReference>
<dbReference type="OrthoDB" id="3847604at2"/>
<evidence type="ECO:0000256" key="6">
    <source>
        <dbReference type="ARBA" id="ARBA00022801"/>
    </source>
</evidence>
<keyword evidence="6" id="KW-0378">Hydrolase</keyword>
<dbReference type="Proteomes" id="UP000034150">
    <property type="component" value="Unassembled WGS sequence"/>
</dbReference>
<dbReference type="GO" id="GO:0005886">
    <property type="term" value="C:plasma membrane"/>
    <property type="evidence" value="ECO:0007669"/>
    <property type="project" value="UniProtKB-SubCell"/>
</dbReference>
<evidence type="ECO:0000256" key="3">
    <source>
        <dbReference type="ARBA" id="ARBA00022475"/>
    </source>
</evidence>
<dbReference type="STRING" id="1807.MOBUDSM44075_04418"/>
<proteinExistence type="inferred from homology"/>
<dbReference type="PANTHER" id="PTHR40765:SF2">
    <property type="entry name" value="ESX-2 SECRETION SYSTEM ATPASE ECCB2"/>
    <property type="match status" value="1"/>
</dbReference>
<evidence type="ECO:0000256" key="5">
    <source>
        <dbReference type="ARBA" id="ARBA00022741"/>
    </source>
</evidence>
<organism evidence="10 11">
    <name type="scientific">Mycolicibacterium obuense</name>
    <dbReference type="NCBI Taxonomy" id="1807"/>
    <lineage>
        <taxon>Bacteria</taxon>
        <taxon>Bacillati</taxon>
        <taxon>Actinomycetota</taxon>
        <taxon>Actinomycetes</taxon>
        <taxon>Mycobacteriales</taxon>
        <taxon>Mycobacteriaceae</taxon>
        <taxon>Mycolicibacterium</taxon>
    </lineage>
</organism>
<dbReference type="PANTHER" id="PTHR40765">
    <property type="entry name" value="ESX-2 SECRETION SYSTEM ATPASE ECCB2"/>
    <property type="match status" value="1"/>
</dbReference>
<name>A0A0M2JNI2_9MYCO</name>
<comment type="similarity">
    <text evidence="2">Belongs to the EccB family.</text>
</comment>
<keyword evidence="9" id="KW-0472">Membrane</keyword>
<dbReference type="EMBL" id="LAUZ02000001">
    <property type="protein sequence ID" value="KKE98447.1"/>
    <property type="molecule type" value="Genomic_DNA"/>
</dbReference>
<comment type="subcellular location">
    <subcellularLocation>
        <location evidence="1">Cell membrane</location>
        <topology evidence="1">Single-pass membrane protein</topology>
    </subcellularLocation>
</comment>
<keyword evidence="4" id="KW-0812">Transmembrane</keyword>
<dbReference type="PATRIC" id="fig|1807.13.peg.142"/>
<keyword evidence="8" id="KW-1133">Transmembrane helix</keyword>
<evidence type="ECO:0000256" key="7">
    <source>
        <dbReference type="ARBA" id="ARBA00022840"/>
    </source>
</evidence>
<dbReference type="AlphaFoldDB" id="A0A0M2JNI2"/>
<keyword evidence="7" id="KW-0067">ATP-binding</keyword>
<comment type="caution">
    <text evidence="10">The sequence shown here is derived from an EMBL/GenBank/DDBJ whole genome shotgun (WGS) entry which is preliminary data.</text>
</comment>
<dbReference type="Gene3D" id="2.40.50.910">
    <property type="entry name" value="Type VII secretion system EccB, repeat 3 domain"/>
    <property type="match status" value="1"/>
</dbReference>
<dbReference type="GO" id="GO:0005576">
    <property type="term" value="C:extracellular region"/>
    <property type="evidence" value="ECO:0007669"/>
    <property type="project" value="TreeGrafter"/>
</dbReference>
<evidence type="ECO:0000256" key="4">
    <source>
        <dbReference type="ARBA" id="ARBA00022692"/>
    </source>
</evidence>
<dbReference type="GO" id="GO:0005524">
    <property type="term" value="F:ATP binding"/>
    <property type="evidence" value="ECO:0007669"/>
    <property type="project" value="UniProtKB-KW"/>
</dbReference>
<dbReference type="InterPro" id="IPR044857">
    <property type="entry name" value="T7SS_EccB_R1"/>
</dbReference>
<dbReference type="Pfam" id="PF05108">
    <property type="entry name" value="T7SS_ESX1_EccB"/>
    <property type="match status" value="1"/>
</dbReference>
<dbReference type="InterPro" id="IPR042485">
    <property type="entry name" value="T7SS_EccB_R3"/>
</dbReference>